<feature type="transmembrane region" description="Helical" evidence="1">
    <location>
        <begin position="44"/>
        <end position="63"/>
    </location>
</feature>
<dbReference type="KEGG" id="dfa:DFA_00834"/>
<reference evidence="3" key="1">
    <citation type="journal article" date="2011" name="Genome Res.">
        <title>Phylogeny-wide analysis of social amoeba genomes highlights ancient origins for complex intercellular communication.</title>
        <authorList>
            <person name="Heidel A.J."/>
            <person name="Lawal H.M."/>
            <person name="Felder M."/>
            <person name="Schilde C."/>
            <person name="Helps N.R."/>
            <person name="Tunggal B."/>
            <person name="Rivero F."/>
            <person name="John U."/>
            <person name="Schleicher M."/>
            <person name="Eichinger L."/>
            <person name="Platzer M."/>
            <person name="Noegel A.A."/>
            <person name="Schaap P."/>
            <person name="Gloeckner G."/>
        </authorList>
    </citation>
    <scope>NUCLEOTIDE SEQUENCE [LARGE SCALE GENOMIC DNA]</scope>
    <source>
        <strain evidence="3">SH3</strain>
    </source>
</reference>
<dbReference type="Proteomes" id="UP000007797">
    <property type="component" value="Unassembled WGS sequence"/>
</dbReference>
<sequence>MYNAKTTSEIAFLGDFKRWPAKQVKEWATKEVQSPYKFLRILKFNYYILLLSPLLTTIIISFYPKGTTSNVMSTQQKARELVKGTDFTVAQKSACSTFIDENEANANIIIIGQHGMGLDVLQFFAQKLVERNTSIPSTAPPQGKAHPFYQSIIPFHFFIILSTYPSQTTLVDYLLFYLINALPISFNQTQSFNILSFCLFIFHVIDLLCSFIFIILWSKSNTISFCFAMFVPHITGPSLASLLLAYQKTNIFRNSYWKTQSKEFNYDATKPMYLNVATCSKGFHQLLGLLSSAPCSIPQSLQKFSNGTIRNLGFGISSHVFAVTNNDDNNVYAVKVFRNQEAKTCELAMMKAIEKVDNVPKFIHHDADWIAIDPVGVPFTIKNYTHLHFSTVDKSSVIKTSL</sequence>
<gene>
    <name evidence="2" type="ORF">DFA_00834</name>
</gene>
<keyword evidence="1" id="KW-0812">Transmembrane</keyword>
<evidence type="ECO:0000256" key="1">
    <source>
        <dbReference type="SAM" id="Phobius"/>
    </source>
</evidence>
<keyword evidence="3" id="KW-1185">Reference proteome</keyword>
<dbReference type="RefSeq" id="XP_004358815.1">
    <property type="nucleotide sequence ID" value="XM_004358758.1"/>
</dbReference>
<organism evidence="2 3">
    <name type="scientific">Cavenderia fasciculata</name>
    <name type="common">Slime mold</name>
    <name type="synonym">Dictyostelium fasciculatum</name>
    <dbReference type="NCBI Taxonomy" id="261658"/>
    <lineage>
        <taxon>Eukaryota</taxon>
        <taxon>Amoebozoa</taxon>
        <taxon>Evosea</taxon>
        <taxon>Eumycetozoa</taxon>
        <taxon>Dictyostelia</taxon>
        <taxon>Acytosteliales</taxon>
        <taxon>Cavenderiaceae</taxon>
        <taxon>Cavenderia</taxon>
    </lineage>
</organism>
<feature type="transmembrane region" description="Helical" evidence="1">
    <location>
        <begin position="191"/>
        <end position="216"/>
    </location>
</feature>
<feature type="transmembrane region" description="Helical" evidence="1">
    <location>
        <begin position="222"/>
        <end position="246"/>
    </location>
</feature>
<dbReference type="EMBL" id="GL883010">
    <property type="protein sequence ID" value="EGG20965.1"/>
    <property type="molecule type" value="Genomic_DNA"/>
</dbReference>
<accession>F4PU39</accession>
<dbReference type="SUPFAM" id="SSF56112">
    <property type="entry name" value="Protein kinase-like (PK-like)"/>
    <property type="match status" value="1"/>
</dbReference>
<evidence type="ECO:0008006" key="4">
    <source>
        <dbReference type="Google" id="ProtNLM"/>
    </source>
</evidence>
<dbReference type="InterPro" id="IPR011009">
    <property type="entry name" value="Kinase-like_dom_sf"/>
</dbReference>
<name>F4PU39_CACFS</name>
<dbReference type="AlphaFoldDB" id="F4PU39"/>
<evidence type="ECO:0000313" key="3">
    <source>
        <dbReference type="Proteomes" id="UP000007797"/>
    </source>
</evidence>
<keyword evidence="1" id="KW-0472">Membrane</keyword>
<proteinExistence type="predicted"/>
<evidence type="ECO:0000313" key="2">
    <source>
        <dbReference type="EMBL" id="EGG20965.1"/>
    </source>
</evidence>
<protein>
    <recommendedName>
        <fullName evidence="4">Protein kinase domain-containing protein</fullName>
    </recommendedName>
</protein>
<dbReference type="GeneID" id="14873720"/>
<feature type="transmembrane region" description="Helical" evidence="1">
    <location>
        <begin position="155"/>
        <end position="179"/>
    </location>
</feature>
<keyword evidence="1" id="KW-1133">Transmembrane helix</keyword>